<dbReference type="GO" id="GO:0032266">
    <property type="term" value="F:phosphatidylinositol-3-phosphate binding"/>
    <property type="evidence" value="ECO:0007669"/>
    <property type="project" value="TreeGrafter"/>
</dbReference>
<protein>
    <recommendedName>
        <fullName evidence="2">PX domain-containing protein</fullName>
    </recommendedName>
</protein>
<feature type="domain" description="PX" evidence="2">
    <location>
        <begin position="83"/>
        <end position="199"/>
    </location>
</feature>
<dbReference type="CDD" id="cd07596">
    <property type="entry name" value="BAR_SNX"/>
    <property type="match status" value="1"/>
</dbReference>
<dbReference type="PANTHER" id="PTHR47433">
    <property type="entry name" value="VACUOLAR PROTEIN SORTING-ASSOCIATED PROTEIN 17"/>
    <property type="match status" value="1"/>
</dbReference>
<dbReference type="CDD" id="cd06891">
    <property type="entry name" value="PX_Vps17p"/>
    <property type="match status" value="1"/>
</dbReference>
<dbReference type="Gene3D" id="3.30.1520.10">
    <property type="entry name" value="Phox-like domain"/>
    <property type="match status" value="1"/>
</dbReference>
<dbReference type="InterPro" id="IPR015404">
    <property type="entry name" value="Vps5_C"/>
</dbReference>
<feature type="compositionally biased region" description="Low complexity" evidence="1">
    <location>
        <begin position="628"/>
        <end position="639"/>
    </location>
</feature>
<feature type="compositionally biased region" description="Low complexity" evidence="1">
    <location>
        <begin position="508"/>
        <end position="527"/>
    </location>
</feature>
<dbReference type="InterPro" id="IPR001683">
    <property type="entry name" value="PX_dom"/>
</dbReference>
<comment type="caution">
    <text evidence="3">The sequence shown here is derived from an EMBL/GenBank/DDBJ whole genome shotgun (WGS) entry which is preliminary data.</text>
</comment>
<dbReference type="Pfam" id="PF09325">
    <property type="entry name" value="Vps5"/>
    <property type="match status" value="1"/>
</dbReference>
<organism evidence="3 4">
    <name type="scientific">Cerrena zonata</name>
    <dbReference type="NCBI Taxonomy" id="2478898"/>
    <lineage>
        <taxon>Eukaryota</taxon>
        <taxon>Fungi</taxon>
        <taxon>Dikarya</taxon>
        <taxon>Basidiomycota</taxon>
        <taxon>Agaricomycotina</taxon>
        <taxon>Agaricomycetes</taxon>
        <taxon>Polyporales</taxon>
        <taxon>Cerrenaceae</taxon>
        <taxon>Cerrena</taxon>
    </lineage>
</organism>
<feature type="compositionally biased region" description="Polar residues" evidence="1">
    <location>
        <begin position="32"/>
        <end position="46"/>
    </location>
</feature>
<evidence type="ECO:0000259" key="2">
    <source>
        <dbReference type="PROSITE" id="PS50195"/>
    </source>
</evidence>
<dbReference type="SUPFAM" id="SSF64268">
    <property type="entry name" value="PX domain"/>
    <property type="match status" value="1"/>
</dbReference>
<dbReference type="PANTHER" id="PTHR47433:SF1">
    <property type="entry name" value="VACUOLAR PROTEIN SORTING-ASSOCIATED PROTEIN 17"/>
    <property type="match status" value="1"/>
</dbReference>
<dbReference type="EMBL" id="JASBNA010000001">
    <property type="protein sequence ID" value="KAK7695372.1"/>
    <property type="molecule type" value="Genomic_DNA"/>
</dbReference>
<dbReference type="Pfam" id="PF00787">
    <property type="entry name" value="PX"/>
    <property type="match status" value="1"/>
</dbReference>
<dbReference type="GO" id="GO:0005768">
    <property type="term" value="C:endosome"/>
    <property type="evidence" value="ECO:0007669"/>
    <property type="project" value="TreeGrafter"/>
</dbReference>
<dbReference type="PROSITE" id="PS50195">
    <property type="entry name" value="PX"/>
    <property type="match status" value="1"/>
</dbReference>
<feature type="compositionally biased region" description="Pro residues" evidence="1">
    <location>
        <begin position="13"/>
        <end position="30"/>
    </location>
</feature>
<dbReference type="InterPro" id="IPR037907">
    <property type="entry name" value="Vps17_PX"/>
</dbReference>
<evidence type="ECO:0000313" key="4">
    <source>
        <dbReference type="Proteomes" id="UP001385951"/>
    </source>
</evidence>
<dbReference type="Gene3D" id="1.20.1270.60">
    <property type="entry name" value="Arfaptin homology (AH) domain/BAR domain"/>
    <property type="match status" value="1"/>
</dbReference>
<dbReference type="InterPro" id="IPR036871">
    <property type="entry name" value="PX_dom_sf"/>
</dbReference>
<gene>
    <name evidence="3" type="ORF">QCA50_000007</name>
</gene>
<feature type="compositionally biased region" description="Polar residues" evidence="1">
    <location>
        <begin position="586"/>
        <end position="605"/>
    </location>
</feature>
<feature type="region of interest" description="Disordered" evidence="1">
    <location>
        <begin position="1"/>
        <end position="46"/>
    </location>
</feature>
<dbReference type="GO" id="GO:0005829">
    <property type="term" value="C:cytosol"/>
    <property type="evidence" value="ECO:0007669"/>
    <property type="project" value="GOC"/>
</dbReference>
<evidence type="ECO:0000313" key="3">
    <source>
        <dbReference type="EMBL" id="KAK7695372.1"/>
    </source>
</evidence>
<proteinExistence type="predicted"/>
<dbReference type="SMART" id="SM00312">
    <property type="entry name" value="PX"/>
    <property type="match status" value="1"/>
</dbReference>
<accession>A0AAW0GTN3</accession>
<dbReference type="Proteomes" id="UP001385951">
    <property type="component" value="Unassembled WGS sequence"/>
</dbReference>
<feature type="region of interest" description="Disordered" evidence="1">
    <location>
        <begin position="458"/>
        <end position="684"/>
    </location>
</feature>
<dbReference type="InterPro" id="IPR027267">
    <property type="entry name" value="AH/BAR_dom_sf"/>
</dbReference>
<keyword evidence="4" id="KW-1185">Reference proteome</keyword>
<dbReference type="GO" id="GO:0042147">
    <property type="term" value="P:retrograde transport, endosome to Golgi"/>
    <property type="evidence" value="ECO:0007669"/>
    <property type="project" value="TreeGrafter"/>
</dbReference>
<dbReference type="InterPro" id="IPR053055">
    <property type="entry name" value="VPS17"/>
</dbReference>
<sequence length="684" mass="74527">MLDPLSNTFGEEPAPPWPTTPHSPFDPIPNLPRSSLSRPVTPDTLSIQTGLYGKEPQIYGQPEPGLISPRVTTGSNGTKYEKLEPYLRVRITGLDRNRRDILVKFDAQTNLSNFTGTTYRNVSRSYFEFQQFYDAIIHNNPHTIIPALPLPQTSAPTDEEDDRLVKIMLQRWLTRICENPTLVTEEEVRSFIESDFGYQPTPITRKKASSGFSLMRRGVPDEDEELQRARFELTKLETQFFDAAKAIDKLARSRKVLANVRAEMGNKLINVATTEAHPPLGNAMRKLGRAYHSLSDLDQAQAISECVIIGDSLGYQGLNARSAKETLMQRTGVLEEYQAAVKTTISKRRNIERLKASGSIRAERVDEAIEEMEEANRYEQILARRAEGISQNLHAALDRHKKLVADDVTSALVEHVRSSIMYERQHLRELEALRTDISNAASKIVQTKPAVVPRPSVIPKLEDDFKPPVPRPASAAPSTTITGTRSAFVHPTSSIPPSPITSHRGSVSGLPPTSPTSSAPSSAGLPPAIHQPLPPQSPGAGPSSPAPAPHRSAAFTPPLMDGPPLGGRFVDGTKSMFVKGTPSPLAPSSSMTSPQTPAKSSSFQSPLHAPTAPASPTTFGTPNPLGHSVSSPLVQSSSPYTNGQADLDPLGLAKPHQMSASMRVQPTRPRLDAREAASKLANMF</sequence>
<dbReference type="AlphaFoldDB" id="A0AAW0GTN3"/>
<dbReference type="GO" id="GO:0006886">
    <property type="term" value="P:intracellular protein transport"/>
    <property type="evidence" value="ECO:0007669"/>
    <property type="project" value="TreeGrafter"/>
</dbReference>
<name>A0AAW0GTN3_9APHY</name>
<reference evidence="3 4" key="1">
    <citation type="submission" date="2022-09" db="EMBL/GenBank/DDBJ databases">
        <authorList>
            <person name="Palmer J.M."/>
        </authorList>
    </citation>
    <scope>NUCLEOTIDE SEQUENCE [LARGE SCALE GENOMIC DNA]</scope>
    <source>
        <strain evidence="3 4">DSM 7382</strain>
    </source>
</reference>
<dbReference type="GO" id="GO:0030905">
    <property type="term" value="C:retromer, tubulation complex"/>
    <property type="evidence" value="ECO:0007669"/>
    <property type="project" value="TreeGrafter"/>
</dbReference>
<evidence type="ECO:0000256" key="1">
    <source>
        <dbReference type="SAM" id="MobiDB-lite"/>
    </source>
</evidence>